<dbReference type="Proteomes" id="UP001163324">
    <property type="component" value="Chromosome 5"/>
</dbReference>
<proteinExistence type="predicted"/>
<sequence>MSTNNEDDGHLPLTEPESKLLFAAGQFTVSELANLLTEYFAKFPKEAARFEEMASAEPLEAFTPVTETTPLEEYGRRIEDIQRLLTELEPYEITTRNVGLTIILCASLQNIKSIARRDPYGMFDKISRRTKQYLDFLQGRRMDGETAKQPAVSSHSGSKSSHEKASTGSTLPGTQPPPPPKQDVGDAANDLTSPRNKSEAAGRGHTNVKIQFNWLGKSSARPNDVITLEMLNDPEKKVLVDDWVSGPGDYILFHQPSAMPVLSGHTVTIRVPDDDVEAFKTAIRMQWSLAGMRIPRRDDRGGEKDSSGDEDQSEEKDASDDQYLSEQEDGLPTL</sequence>
<evidence type="ECO:0000313" key="1">
    <source>
        <dbReference type="EMBL" id="KAI9899435.1"/>
    </source>
</evidence>
<evidence type="ECO:0000313" key="2">
    <source>
        <dbReference type="Proteomes" id="UP001163324"/>
    </source>
</evidence>
<reference evidence="1" key="1">
    <citation type="submission" date="2022-10" db="EMBL/GenBank/DDBJ databases">
        <title>Complete Genome of Trichothecium roseum strain YXFP-22015, a Plant Pathogen Isolated from Citrus.</title>
        <authorList>
            <person name="Wang Y."/>
            <person name="Zhu L."/>
        </authorList>
    </citation>
    <scope>NUCLEOTIDE SEQUENCE</scope>
    <source>
        <strain evidence="1">YXFP-22015</strain>
    </source>
</reference>
<protein>
    <submittedName>
        <fullName evidence="1">Uncharacterized protein</fullName>
    </submittedName>
</protein>
<accession>A0ACC0V1U8</accession>
<dbReference type="EMBL" id="CM047944">
    <property type="protein sequence ID" value="KAI9899435.1"/>
    <property type="molecule type" value="Genomic_DNA"/>
</dbReference>
<name>A0ACC0V1U8_9HYPO</name>
<comment type="caution">
    <text evidence="1">The sequence shown here is derived from an EMBL/GenBank/DDBJ whole genome shotgun (WGS) entry which is preliminary data.</text>
</comment>
<organism evidence="1 2">
    <name type="scientific">Trichothecium roseum</name>
    <dbReference type="NCBI Taxonomy" id="47278"/>
    <lineage>
        <taxon>Eukaryota</taxon>
        <taxon>Fungi</taxon>
        <taxon>Dikarya</taxon>
        <taxon>Ascomycota</taxon>
        <taxon>Pezizomycotina</taxon>
        <taxon>Sordariomycetes</taxon>
        <taxon>Hypocreomycetidae</taxon>
        <taxon>Hypocreales</taxon>
        <taxon>Hypocreales incertae sedis</taxon>
        <taxon>Trichothecium</taxon>
    </lineage>
</organism>
<gene>
    <name evidence="1" type="ORF">N3K66_005896</name>
</gene>
<keyword evidence="2" id="KW-1185">Reference proteome</keyword>